<dbReference type="Gene3D" id="2.40.110.10">
    <property type="entry name" value="Butyryl-CoA Dehydrogenase, subunit A, domain 2"/>
    <property type="match status" value="1"/>
</dbReference>
<evidence type="ECO:0000256" key="12">
    <source>
        <dbReference type="ARBA" id="ARBA00071686"/>
    </source>
</evidence>
<dbReference type="GO" id="GO:0009083">
    <property type="term" value="P:branched-chain amino acid catabolic process"/>
    <property type="evidence" value="ECO:0007669"/>
    <property type="project" value="UniProtKB-KW"/>
</dbReference>
<reference evidence="18" key="1">
    <citation type="submission" date="2021-01" db="UniProtKB">
        <authorList>
            <consortium name="EnsemblMetazoa"/>
        </authorList>
    </citation>
    <scope>IDENTIFICATION</scope>
</reference>
<dbReference type="GO" id="GO:0003853">
    <property type="term" value="F:short-chain 2-methyl fatty acyl-CoA dehydrogenase activity"/>
    <property type="evidence" value="ECO:0007669"/>
    <property type="project" value="UniProtKB-EC"/>
</dbReference>
<dbReference type="GO" id="GO:0050660">
    <property type="term" value="F:flavin adenine dinucleotide binding"/>
    <property type="evidence" value="ECO:0007669"/>
    <property type="project" value="InterPro"/>
</dbReference>
<comment type="pathway">
    <text evidence="2">Amino-acid degradation; L-valine degradation.</text>
</comment>
<evidence type="ECO:0000256" key="2">
    <source>
        <dbReference type="ARBA" id="ARBA00005109"/>
    </source>
</evidence>
<dbReference type="FunFam" id="2.40.110.10:FF:000001">
    <property type="entry name" value="Acyl-CoA dehydrogenase, mitochondrial"/>
    <property type="match status" value="1"/>
</dbReference>
<dbReference type="Gene3D" id="1.20.140.10">
    <property type="entry name" value="Butyryl-CoA Dehydrogenase, subunit A, domain 3"/>
    <property type="match status" value="1"/>
</dbReference>
<keyword evidence="19" id="KW-1185">Reference proteome</keyword>
<feature type="domain" description="Acyl-CoA dehydrogenase/oxidase N-terminal" evidence="17">
    <location>
        <begin position="43"/>
        <end position="151"/>
    </location>
</feature>
<accession>A0A7M5XH68</accession>
<evidence type="ECO:0000256" key="3">
    <source>
        <dbReference type="ARBA" id="ARBA00009347"/>
    </source>
</evidence>
<comment type="function">
    <text evidence="11">Isobutyryl-CoA dehydrogenase which catalyzes the conversion of 2-methylpropanoyl-CoA to (2E)-2-methylpropenoyl-CoA in the valine catabolic pathway. To a lesser extent, also able to catalyze the oxidation of (2S)-2-methylbutanoyl-CoA.</text>
</comment>
<comment type="catalytic activity">
    <reaction evidence="8">
        <text>(2S)-2-methylbutanoyl-CoA + oxidized [electron-transfer flavoprotein] + H(+) = (2E)-2-methylbut-2-enoyl-CoA + reduced [electron-transfer flavoprotein]</text>
        <dbReference type="Rhea" id="RHEA:48256"/>
        <dbReference type="Rhea" id="RHEA-COMP:10685"/>
        <dbReference type="Rhea" id="RHEA-COMP:10686"/>
        <dbReference type="ChEBI" id="CHEBI:15378"/>
        <dbReference type="ChEBI" id="CHEBI:57337"/>
        <dbReference type="ChEBI" id="CHEBI:57692"/>
        <dbReference type="ChEBI" id="CHEBI:58307"/>
        <dbReference type="ChEBI" id="CHEBI:88166"/>
    </reaction>
    <physiologicalReaction direction="left-to-right" evidence="8">
        <dbReference type="Rhea" id="RHEA:48257"/>
    </physiologicalReaction>
</comment>
<evidence type="ECO:0000256" key="1">
    <source>
        <dbReference type="ARBA" id="ARBA00001974"/>
    </source>
</evidence>
<dbReference type="Gene3D" id="1.10.540.10">
    <property type="entry name" value="Acyl-CoA dehydrogenase/oxidase, N-terminal domain"/>
    <property type="match status" value="1"/>
</dbReference>
<dbReference type="Pfam" id="PF02771">
    <property type="entry name" value="Acyl-CoA_dh_N"/>
    <property type="match status" value="1"/>
</dbReference>
<comment type="catalytic activity">
    <reaction evidence="9">
        <text>propanoyl-CoA + oxidized [electron-transfer flavoprotein] + H(+) = acryloyl-CoA + reduced [electron-transfer flavoprotein]</text>
        <dbReference type="Rhea" id="RHEA:31287"/>
        <dbReference type="Rhea" id="RHEA-COMP:10685"/>
        <dbReference type="Rhea" id="RHEA-COMP:10686"/>
        <dbReference type="ChEBI" id="CHEBI:15378"/>
        <dbReference type="ChEBI" id="CHEBI:57367"/>
        <dbReference type="ChEBI" id="CHEBI:57392"/>
        <dbReference type="ChEBI" id="CHEBI:57692"/>
        <dbReference type="ChEBI" id="CHEBI:58307"/>
    </reaction>
    <physiologicalReaction direction="left-to-right" evidence="9">
        <dbReference type="Rhea" id="RHEA:31288"/>
    </physiologicalReaction>
</comment>
<dbReference type="GO" id="GO:0005739">
    <property type="term" value="C:mitochondrion"/>
    <property type="evidence" value="ECO:0007669"/>
    <property type="project" value="TreeGrafter"/>
</dbReference>
<dbReference type="InterPro" id="IPR006089">
    <property type="entry name" value="Acyl-CoA_DH_CS"/>
</dbReference>
<evidence type="ECO:0000256" key="9">
    <source>
        <dbReference type="ARBA" id="ARBA00050268"/>
    </source>
</evidence>
<evidence type="ECO:0000259" key="17">
    <source>
        <dbReference type="Pfam" id="PF02771"/>
    </source>
</evidence>
<dbReference type="InterPro" id="IPR046373">
    <property type="entry name" value="Acyl-CoA_Oxase/DH_mid-dom_sf"/>
</dbReference>
<evidence type="ECO:0000313" key="19">
    <source>
        <dbReference type="Proteomes" id="UP000594262"/>
    </source>
</evidence>
<evidence type="ECO:0000256" key="11">
    <source>
        <dbReference type="ARBA" id="ARBA00055070"/>
    </source>
</evidence>
<keyword evidence="4" id="KW-0101">Branched-chain amino acid catabolism</keyword>
<comment type="catalytic activity">
    <reaction evidence="10">
        <text>2-methylpropanoyl-CoA + oxidized [electron-transfer flavoprotein] + H(+) = 2-methylpropenoyl-CoA + reduced [electron-transfer flavoprotein]</text>
        <dbReference type="Rhea" id="RHEA:44180"/>
        <dbReference type="Rhea" id="RHEA-COMP:10685"/>
        <dbReference type="Rhea" id="RHEA-COMP:10686"/>
        <dbReference type="ChEBI" id="CHEBI:15378"/>
        <dbReference type="ChEBI" id="CHEBI:57338"/>
        <dbReference type="ChEBI" id="CHEBI:57692"/>
        <dbReference type="ChEBI" id="CHEBI:58307"/>
        <dbReference type="ChEBI" id="CHEBI:62500"/>
        <dbReference type="EC" id="1.3.8.5"/>
    </reaction>
    <physiologicalReaction direction="left-to-right" evidence="10">
        <dbReference type="Rhea" id="RHEA:44181"/>
    </physiologicalReaction>
</comment>
<evidence type="ECO:0000256" key="7">
    <source>
        <dbReference type="ARBA" id="ARBA00023002"/>
    </source>
</evidence>
<dbReference type="PROSITE" id="PS00072">
    <property type="entry name" value="ACYL_COA_DH_1"/>
    <property type="match status" value="1"/>
</dbReference>
<dbReference type="InterPro" id="IPR013786">
    <property type="entry name" value="AcylCoA_DH/ox_N"/>
</dbReference>
<keyword evidence="6 14" id="KW-0274">FAD</keyword>
<feature type="domain" description="Acyl-CoA oxidase/dehydrogenase middle" evidence="16">
    <location>
        <begin position="158"/>
        <end position="251"/>
    </location>
</feature>
<evidence type="ECO:0000256" key="14">
    <source>
        <dbReference type="RuleBase" id="RU362125"/>
    </source>
</evidence>
<dbReference type="PANTHER" id="PTHR43831:SF1">
    <property type="entry name" value="ISOBUTYRYL-COA DEHYDROGENASE, MITOCHONDRIAL"/>
    <property type="match status" value="1"/>
</dbReference>
<keyword evidence="5 14" id="KW-0285">Flavoprotein</keyword>
<evidence type="ECO:0000256" key="10">
    <source>
        <dbReference type="ARBA" id="ARBA00052552"/>
    </source>
</evidence>
<dbReference type="SUPFAM" id="SSF47203">
    <property type="entry name" value="Acyl-CoA dehydrogenase C-terminal domain-like"/>
    <property type="match status" value="1"/>
</dbReference>
<dbReference type="InterPro" id="IPR009100">
    <property type="entry name" value="AcylCoA_DH/oxidase_NM_dom_sf"/>
</dbReference>
<dbReference type="PIRSF" id="PIRSF016578">
    <property type="entry name" value="HsaA"/>
    <property type="match status" value="1"/>
</dbReference>
<dbReference type="InterPro" id="IPR006091">
    <property type="entry name" value="Acyl-CoA_Oxase/DH_mid-dom"/>
</dbReference>
<feature type="domain" description="Acyl-CoA dehydrogenase/oxidase C-terminal" evidence="15">
    <location>
        <begin position="263"/>
        <end position="413"/>
    </location>
</feature>
<dbReference type="InterPro" id="IPR052547">
    <property type="entry name" value="Mito_Isobutyryl-CoADH"/>
</dbReference>
<evidence type="ECO:0000256" key="13">
    <source>
        <dbReference type="ARBA" id="ARBA00076026"/>
    </source>
</evidence>
<dbReference type="Proteomes" id="UP000594262">
    <property type="component" value="Unplaced"/>
</dbReference>
<dbReference type="OrthoDB" id="10254877at2759"/>
<organism evidence="18 19">
    <name type="scientific">Clytia hemisphaerica</name>
    <dbReference type="NCBI Taxonomy" id="252671"/>
    <lineage>
        <taxon>Eukaryota</taxon>
        <taxon>Metazoa</taxon>
        <taxon>Cnidaria</taxon>
        <taxon>Hydrozoa</taxon>
        <taxon>Hydroidolina</taxon>
        <taxon>Leptothecata</taxon>
        <taxon>Obeliida</taxon>
        <taxon>Clytiidae</taxon>
        <taxon>Clytia</taxon>
    </lineage>
</organism>
<comment type="cofactor">
    <cofactor evidence="1 14">
        <name>FAD</name>
        <dbReference type="ChEBI" id="CHEBI:57692"/>
    </cofactor>
</comment>
<name>A0A7M5XH68_9CNID</name>
<comment type="similarity">
    <text evidence="3 14">Belongs to the acyl-CoA dehydrogenase family.</text>
</comment>
<dbReference type="SUPFAM" id="SSF56645">
    <property type="entry name" value="Acyl-CoA dehydrogenase NM domain-like"/>
    <property type="match status" value="1"/>
</dbReference>
<evidence type="ECO:0000256" key="8">
    <source>
        <dbReference type="ARBA" id="ARBA00049552"/>
    </source>
</evidence>
<dbReference type="FunFam" id="1.20.140.10:FF:000001">
    <property type="entry name" value="Acyl-CoA dehydrogenase"/>
    <property type="match status" value="1"/>
</dbReference>
<sequence>MVSRSILSRILISSYQRCLSKRIILQSQRGMAGMIDAGEGLDEDRQSIQELALSFAAKEMAPNMLKWDEQEHFPLDTLKSAAELGFGGIRVSEEYGGSNLSCLDASIIYEALSTGCTSTTAFLTIHNMVQGLIETYGSKEIKDNFLPQLVTCQKIASYCLTEPNSGSDAASLGTVAKLDGNEYVLSGSKMFISGGGESDLYAVMARTGGKGPKGISCILVEKGTPGLEFGKKERKVGWNSQPTRAVMFDQCRVPVENRIGHEGEGFNIAMNALNGGRISISSCSLGAAHQSIQLSIDYAKERKQFGNSLADFQNTQFKLAEMATDLVASRLMVRTAAEAIDSKSKNAATLAAMAKLQATDKCFNICNSALQLHGGYGYLKDYAVQQFMRDTRVHQILEGTNEVMRMIIARHLLG</sequence>
<dbReference type="Pfam" id="PF02770">
    <property type="entry name" value="Acyl-CoA_dh_M"/>
    <property type="match status" value="1"/>
</dbReference>
<evidence type="ECO:0000313" key="18">
    <source>
        <dbReference type="EnsemblMetazoa" id="CLYHEMP023473.1"/>
    </source>
</evidence>
<keyword evidence="7 14" id="KW-0560">Oxidoreductase</keyword>
<dbReference type="RefSeq" id="XP_066924784.1">
    <property type="nucleotide sequence ID" value="XM_067068683.1"/>
</dbReference>
<evidence type="ECO:0000256" key="4">
    <source>
        <dbReference type="ARBA" id="ARBA00022456"/>
    </source>
</evidence>
<dbReference type="EnsemblMetazoa" id="CLYHEMT023473.1">
    <property type="protein sequence ID" value="CLYHEMP023473.1"/>
    <property type="gene ID" value="CLYHEMG023473"/>
</dbReference>
<proteinExistence type="inferred from homology"/>
<evidence type="ECO:0000259" key="16">
    <source>
        <dbReference type="Pfam" id="PF02770"/>
    </source>
</evidence>
<evidence type="ECO:0000259" key="15">
    <source>
        <dbReference type="Pfam" id="PF00441"/>
    </source>
</evidence>
<dbReference type="AlphaFoldDB" id="A0A7M5XH68"/>
<protein>
    <recommendedName>
        <fullName evidence="12">Isobutyryl-CoA dehydrogenase, mitochondrial</fullName>
    </recommendedName>
    <alternativeName>
        <fullName evidence="13">Acyl-CoA dehydrogenase family member 8</fullName>
    </alternativeName>
</protein>
<dbReference type="InterPro" id="IPR036250">
    <property type="entry name" value="AcylCo_DH-like_C"/>
</dbReference>
<dbReference type="GeneID" id="136812201"/>
<dbReference type="InterPro" id="IPR009075">
    <property type="entry name" value="AcylCo_DH/oxidase_C"/>
</dbReference>
<dbReference type="Pfam" id="PF00441">
    <property type="entry name" value="Acyl-CoA_dh_1"/>
    <property type="match status" value="1"/>
</dbReference>
<dbReference type="InterPro" id="IPR037069">
    <property type="entry name" value="AcylCoA_DH/ox_N_sf"/>
</dbReference>
<evidence type="ECO:0000256" key="6">
    <source>
        <dbReference type="ARBA" id="ARBA00022827"/>
    </source>
</evidence>
<dbReference type="PANTHER" id="PTHR43831">
    <property type="entry name" value="ISOBUTYRYL-COA DEHYDROGENASE"/>
    <property type="match status" value="1"/>
</dbReference>
<evidence type="ECO:0000256" key="5">
    <source>
        <dbReference type="ARBA" id="ARBA00022630"/>
    </source>
</evidence>